<sequence length="157" mass="17853">MIVGYLITAFVTLVVATLVFWWQRKLTYNFELRKEKREVYRELHFDIEQAMKFSCVFGMDNRETSEAIGRLMARIYGVALFENPSVNAQLLKIKDAIGYVAALHDLTTRRQALAGIYSELESLNRLLCSDLDKTTAIEFAPNILGGKLGTRNNGVNK</sequence>
<evidence type="ECO:0000313" key="2">
    <source>
        <dbReference type="EMBL" id="MYM56089.1"/>
    </source>
</evidence>
<keyword evidence="1" id="KW-0812">Transmembrane</keyword>
<reference evidence="2 3" key="1">
    <citation type="submission" date="2020-01" db="EMBL/GenBank/DDBJ databases">
        <authorList>
            <person name="Chen S."/>
        </authorList>
    </citation>
    <scope>NUCLEOTIDE SEQUENCE [LARGE SCALE GENOMIC DNA]</scope>
    <source>
        <strain evidence="2 3">GS-10</strain>
    </source>
</reference>
<dbReference type="EMBL" id="WWEN01000005">
    <property type="protein sequence ID" value="MYM56089.1"/>
    <property type="molecule type" value="Genomic_DNA"/>
</dbReference>
<dbReference type="AlphaFoldDB" id="A0A6L8LSE8"/>
<gene>
    <name evidence="2" type="ORF">GR167_12300</name>
</gene>
<comment type="caution">
    <text evidence="2">The sequence shown here is derived from an EMBL/GenBank/DDBJ whole genome shotgun (WGS) entry which is preliminary data.</text>
</comment>
<name>A0A6L8LSE8_9RHOB</name>
<evidence type="ECO:0000313" key="3">
    <source>
        <dbReference type="Proteomes" id="UP000479043"/>
    </source>
</evidence>
<proteinExistence type="predicted"/>
<protein>
    <recommendedName>
        <fullName evidence="4">LemA family protein</fullName>
    </recommendedName>
</protein>
<organism evidence="2 3">
    <name type="scientific">Thalassovita mangrovi</name>
    <dbReference type="NCBI Taxonomy" id="2692236"/>
    <lineage>
        <taxon>Bacteria</taxon>
        <taxon>Pseudomonadati</taxon>
        <taxon>Pseudomonadota</taxon>
        <taxon>Alphaproteobacteria</taxon>
        <taxon>Rhodobacterales</taxon>
        <taxon>Roseobacteraceae</taxon>
        <taxon>Thalassovita</taxon>
    </lineage>
</organism>
<keyword evidence="1" id="KW-1133">Transmembrane helix</keyword>
<accession>A0A6L8LSE8</accession>
<keyword evidence="1" id="KW-0472">Membrane</keyword>
<dbReference type="RefSeq" id="WP_160973893.1">
    <property type="nucleotide sequence ID" value="NZ_WWEN01000005.1"/>
</dbReference>
<feature type="transmembrane region" description="Helical" evidence="1">
    <location>
        <begin position="6"/>
        <end position="23"/>
    </location>
</feature>
<evidence type="ECO:0000256" key="1">
    <source>
        <dbReference type="SAM" id="Phobius"/>
    </source>
</evidence>
<dbReference type="Proteomes" id="UP000479043">
    <property type="component" value="Unassembled WGS sequence"/>
</dbReference>
<keyword evidence="3" id="KW-1185">Reference proteome</keyword>
<evidence type="ECO:0008006" key="4">
    <source>
        <dbReference type="Google" id="ProtNLM"/>
    </source>
</evidence>